<proteinExistence type="predicted"/>
<feature type="transmembrane region" description="Helical" evidence="1">
    <location>
        <begin position="87"/>
        <end position="113"/>
    </location>
</feature>
<keyword evidence="1" id="KW-0812">Transmembrane</keyword>
<evidence type="ECO:0000313" key="4">
    <source>
        <dbReference type="Proteomes" id="UP000006727"/>
    </source>
</evidence>
<name>A0A2K1KEY5_PHYPA</name>
<evidence type="ECO:0000313" key="3">
    <source>
        <dbReference type="EnsemblPlants" id="PAC:32978701.CDS.1"/>
    </source>
</evidence>
<sequence>MKRIRTCLENVKFESGNASPHLGCQREPYFVGHPAWGGYSSTRSRAFVFVCNHKIGASVECVDVCRFCKLQFRSHPSGSEPVDRRHIVGVFFFFFFFVFCFCFCVCVCVLELWSVTFQVVSWKRRWSAQYGADV</sequence>
<accession>A0A2K1KEY5</accession>
<reference evidence="3" key="3">
    <citation type="submission" date="2020-12" db="UniProtKB">
        <authorList>
            <consortium name="EnsemblPlants"/>
        </authorList>
    </citation>
    <scope>IDENTIFICATION</scope>
</reference>
<reference evidence="2 4" key="1">
    <citation type="journal article" date="2008" name="Science">
        <title>The Physcomitrella genome reveals evolutionary insights into the conquest of land by plants.</title>
        <authorList>
            <person name="Rensing S."/>
            <person name="Lang D."/>
            <person name="Zimmer A."/>
            <person name="Terry A."/>
            <person name="Salamov A."/>
            <person name="Shapiro H."/>
            <person name="Nishiyama T."/>
            <person name="Perroud P.-F."/>
            <person name="Lindquist E."/>
            <person name="Kamisugi Y."/>
            <person name="Tanahashi T."/>
            <person name="Sakakibara K."/>
            <person name="Fujita T."/>
            <person name="Oishi K."/>
            <person name="Shin-I T."/>
            <person name="Kuroki Y."/>
            <person name="Toyoda A."/>
            <person name="Suzuki Y."/>
            <person name="Hashimoto A."/>
            <person name="Yamaguchi K."/>
            <person name="Sugano A."/>
            <person name="Kohara Y."/>
            <person name="Fujiyama A."/>
            <person name="Anterola A."/>
            <person name="Aoki S."/>
            <person name="Ashton N."/>
            <person name="Barbazuk W.B."/>
            <person name="Barker E."/>
            <person name="Bennetzen J."/>
            <person name="Bezanilla M."/>
            <person name="Blankenship R."/>
            <person name="Cho S.H."/>
            <person name="Dutcher S."/>
            <person name="Estelle M."/>
            <person name="Fawcett J.A."/>
            <person name="Gundlach H."/>
            <person name="Hanada K."/>
            <person name="Heyl A."/>
            <person name="Hicks K.A."/>
            <person name="Hugh J."/>
            <person name="Lohr M."/>
            <person name="Mayer K."/>
            <person name="Melkozernov A."/>
            <person name="Murata T."/>
            <person name="Nelson D."/>
            <person name="Pils B."/>
            <person name="Prigge M."/>
            <person name="Reiss B."/>
            <person name="Renner T."/>
            <person name="Rombauts S."/>
            <person name="Rushton P."/>
            <person name="Sanderfoot A."/>
            <person name="Schween G."/>
            <person name="Shiu S.-H."/>
            <person name="Stueber K."/>
            <person name="Theodoulou F.L."/>
            <person name="Tu H."/>
            <person name="Van de Peer Y."/>
            <person name="Verrier P.J."/>
            <person name="Waters E."/>
            <person name="Wood A."/>
            <person name="Yang L."/>
            <person name="Cove D."/>
            <person name="Cuming A."/>
            <person name="Hasebe M."/>
            <person name="Lucas S."/>
            <person name="Mishler D.B."/>
            <person name="Reski R."/>
            <person name="Grigoriev I."/>
            <person name="Quatrano R.S."/>
            <person name="Boore J.L."/>
        </authorList>
    </citation>
    <scope>NUCLEOTIDE SEQUENCE [LARGE SCALE GENOMIC DNA]</scope>
    <source>
        <strain evidence="3 4">cv. Gransden 2004</strain>
    </source>
</reference>
<evidence type="ECO:0000313" key="2">
    <source>
        <dbReference type="EMBL" id="PNR52344.1"/>
    </source>
</evidence>
<keyword evidence="1" id="KW-0472">Membrane</keyword>
<dbReference type="AlphaFoldDB" id="A0A2K1KEY5"/>
<keyword evidence="1" id="KW-1133">Transmembrane helix</keyword>
<dbReference type="Gramene" id="Pp3c6_9199V3.1">
    <property type="protein sequence ID" value="PAC:32978701.CDS.1"/>
    <property type="gene ID" value="Pp3c6_9199"/>
</dbReference>
<dbReference type="EMBL" id="ABEU02000006">
    <property type="protein sequence ID" value="PNR52344.1"/>
    <property type="molecule type" value="Genomic_DNA"/>
</dbReference>
<protein>
    <submittedName>
        <fullName evidence="2 3">Uncharacterized protein</fullName>
    </submittedName>
</protein>
<keyword evidence="4" id="KW-1185">Reference proteome</keyword>
<dbReference type="Proteomes" id="UP000006727">
    <property type="component" value="Chromosome 6"/>
</dbReference>
<organism evidence="2">
    <name type="scientific">Physcomitrium patens</name>
    <name type="common">Spreading-leaved earth moss</name>
    <name type="synonym">Physcomitrella patens</name>
    <dbReference type="NCBI Taxonomy" id="3218"/>
    <lineage>
        <taxon>Eukaryota</taxon>
        <taxon>Viridiplantae</taxon>
        <taxon>Streptophyta</taxon>
        <taxon>Embryophyta</taxon>
        <taxon>Bryophyta</taxon>
        <taxon>Bryophytina</taxon>
        <taxon>Bryopsida</taxon>
        <taxon>Funariidae</taxon>
        <taxon>Funariales</taxon>
        <taxon>Funariaceae</taxon>
        <taxon>Physcomitrium</taxon>
    </lineage>
</organism>
<evidence type="ECO:0000256" key="1">
    <source>
        <dbReference type="SAM" id="Phobius"/>
    </source>
</evidence>
<reference evidence="2 4" key="2">
    <citation type="journal article" date="2018" name="Plant J.">
        <title>The Physcomitrella patens chromosome-scale assembly reveals moss genome structure and evolution.</title>
        <authorList>
            <person name="Lang D."/>
            <person name="Ullrich K.K."/>
            <person name="Murat F."/>
            <person name="Fuchs J."/>
            <person name="Jenkins J."/>
            <person name="Haas F.B."/>
            <person name="Piednoel M."/>
            <person name="Gundlach H."/>
            <person name="Van Bel M."/>
            <person name="Meyberg R."/>
            <person name="Vives C."/>
            <person name="Morata J."/>
            <person name="Symeonidi A."/>
            <person name="Hiss M."/>
            <person name="Muchero W."/>
            <person name="Kamisugi Y."/>
            <person name="Saleh O."/>
            <person name="Blanc G."/>
            <person name="Decker E.L."/>
            <person name="van Gessel N."/>
            <person name="Grimwood J."/>
            <person name="Hayes R.D."/>
            <person name="Graham S.W."/>
            <person name="Gunter L.E."/>
            <person name="McDaniel S.F."/>
            <person name="Hoernstein S.N.W."/>
            <person name="Larsson A."/>
            <person name="Li F.W."/>
            <person name="Perroud P.F."/>
            <person name="Phillips J."/>
            <person name="Ranjan P."/>
            <person name="Rokshar D.S."/>
            <person name="Rothfels C.J."/>
            <person name="Schneider L."/>
            <person name="Shu S."/>
            <person name="Stevenson D.W."/>
            <person name="Thummler F."/>
            <person name="Tillich M."/>
            <person name="Villarreal Aguilar J.C."/>
            <person name="Widiez T."/>
            <person name="Wong G.K."/>
            <person name="Wymore A."/>
            <person name="Zhang Y."/>
            <person name="Zimmer A.D."/>
            <person name="Quatrano R.S."/>
            <person name="Mayer K.F.X."/>
            <person name="Goodstein D."/>
            <person name="Casacuberta J.M."/>
            <person name="Vandepoele K."/>
            <person name="Reski R."/>
            <person name="Cuming A.C."/>
            <person name="Tuskan G.A."/>
            <person name="Maumus F."/>
            <person name="Salse J."/>
            <person name="Schmutz J."/>
            <person name="Rensing S.A."/>
        </authorList>
    </citation>
    <scope>NUCLEOTIDE SEQUENCE [LARGE SCALE GENOMIC DNA]</scope>
    <source>
        <strain evidence="3 4">cv. Gransden 2004</strain>
    </source>
</reference>
<gene>
    <name evidence="2" type="ORF">PHYPA_008718</name>
</gene>
<dbReference type="EnsemblPlants" id="Pp3c6_9199V3.1">
    <property type="protein sequence ID" value="PAC:32978701.CDS.1"/>
    <property type="gene ID" value="Pp3c6_9199"/>
</dbReference>
<dbReference type="InParanoid" id="A0A2K1KEY5"/>